<name>A0ACC3AFE2_9EURO</name>
<protein>
    <submittedName>
        <fullName evidence="1">Uncharacterized protein</fullName>
    </submittedName>
</protein>
<gene>
    <name evidence="1" type="ORF">H2198_002052</name>
</gene>
<comment type="caution">
    <text evidence="1">The sequence shown here is derived from an EMBL/GenBank/DDBJ whole genome shotgun (WGS) entry which is preliminary data.</text>
</comment>
<keyword evidence="2" id="KW-1185">Reference proteome</keyword>
<reference evidence="1" key="1">
    <citation type="submission" date="2022-10" db="EMBL/GenBank/DDBJ databases">
        <title>Culturing micro-colonial fungi from biological soil crusts in the Mojave desert and describing Neophaeococcomyces mojavensis, and introducing the new genera and species Taxawa tesnikishii.</title>
        <authorList>
            <person name="Kurbessoian T."/>
            <person name="Stajich J.E."/>
        </authorList>
    </citation>
    <scope>NUCLEOTIDE SEQUENCE</scope>
    <source>
        <strain evidence="1">JES_112</strain>
    </source>
</reference>
<organism evidence="1 2">
    <name type="scientific">Neophaeococcomyces mojaviensis</name>
    <dbReference type="NCBI Taxonomy" id="3383035"/>
    <lineage>
        <taxon>Eukaryota</taxon>
        <taxon>Fungi</taxon>
        <taxon>Dikarya</taxon>
        <taxon>Ascomycota</taxon>
        <taxon>Pezizomycotina</taxon>
        <taxon>Eurotiomycetes</taxon>
        <taxon>Chaetothyriomycetidae</taxon>
        <taxon>Chaetothyriales</taxon>
        <taxon>Chaetothyriales incertae sedis</taxon>
        <taxon>Neophaeococcomyces</taxon>
    </lineage>
</organism>
<sequence length="577" mass="65181">MSDSTSVEDPKDQGVFTYDPLQQDGDQASIRLIKIEPELHDTGLVQVRIKHSTVAANYSAISYIWGEQAERHRILINNCITTVGSNLHKHLCSLRTFERCQWFWVDALSINQQNAAERSQQVKLMAEIFEGAKDVLAFIPLNPGYRVPPEPPFQTLVTQSELYVQPEELAKPTTAASAGSARVAESVSQTDCEAANIGNFAAMTPRDTEAQSARRTDAHAFGALNVAATAICQSRYWHRTWIIQEVALARKLYLTDGQNKISWNHFFELIDVLHNFHQQGALRFIVPHALTRLQDVRKGTRRSTLAALVFDFSSSQCSDFHDKVYGLLSMLQNGHRYPVDYNTNELEFFLSALRFGQGPGADFDAEAQAFVLARTLFRSLYLEAGTIVEQAKAASEMPYIRCRASRLPLKRSSGRSSQSYTCPSCSYKTPDFDTLVFNTIYCLDMDGSHQHLISEESDSLEERQKDPSHQVQMALVIMVQEARHWSGTRIEELLDWDSLSPFRFWSAESLDAPDRHQVYARCHLLEQKTHTPKPSSNGLFYEIDLPVPVFVSMSVRETNDVEKLVGRYTMIGARPDS</sequence>
<dbReference type="EMBL" id="JAPDRQ010000024">
    <property type="protein sequence ID" value="KAJ9661309.1"/>
    <property type="molecule type" value="Genomic_DNA"/>
</dbReference>
<evidence type="ECO:0000313" key="2">
    <source>
        <dbReference type="Proteomes" id="UP001172386"/>
    </source>
</evidence>
<accession>A0ACC3AFE2</accession>
<proteinExistence type="predicted"/>
<evidence type="ECO:0000313" key="1">
    <source>
        <dbReference type="EMBL" id="KAJ9661309.1"/>
    </source>
</evidence>
<dbReference type="Proteomes" id="UP001172386">
    <property type="component" value="Unassembled WGS sequence"/>
</dbReference>